<dbReference type="GO" id="GO:0003677">
    <property type="term" value="F:DNA binding"/>
    <property type="evidence" value="ECO:0007669"/>
    <property type="project" value="InterPro"/>
</dbReference>
<dbReference type="EC" id="2.1.1.-" evidence="5"/>
<name>A0AAW8R2H4_9ALTE</name>
<dbReference type="InterPro" id="IPR002941">
    <property type="entry name" value="DNA_methylase_N4/N6"/>
</dbReference>
<dbReference type="FunFam" id="3.40.50.150:FF:000347">
    <property type="entry name" value="Methyltransferase"/>
    <property type="match status" value="1"/>
</dbReference>
<dbReference type="Proteomes" id="UP001249020">
    <property type="component" value="Unassembled WGS sequence"/>
</dbReference>
<dbReference type="InterPro" id="IPR029063">
    <property type="entry name" value="SAM-dependent_MTases_sf"/>
</dbReference>
<accession>A0AAW8R2H4</accession>
<dbReference type="GO" id="GO:0005737">
    <property type="term" value="C:cytoplasm"/>
    <property type="evidence" value="ECO:0007669"/>
    <property type="project" value="TreeGrafter"/>
</dbReference>
<proteinExistence type="inferred from homology"/>
<feature type="domain" description="DNA methylase N-4/N-6" evidence="6">
    <location>
        <begin position="31"/>
        <end position="277"/>
    </location>
</feature>
<sequence>MNSQQANMEELNTLYLGDCLTEMRKIRPNSIDLIYLDPPFFTEKKHSLKNRDGSTTFSFNDIWGDQESYALFLHERLLVMRDLLSDTGSIFVHCDKSANHIVRALLDAVFGAENFQSEIIWHYKRWSNAKKGLLPSHQNIYFFSKTKNFKFRKVFTAYSDATNLDQILQRRTRNKDNKSVYARDANGKIEIGDAKQGVPLNDVWDIPYLNPKAKERVGYPTQKPLLLLDRIIELVTDEDDVVLDPFCGSGTSCVAAKLLKRRYLGIDQSEDAINLAQSRLQAPVKTDSALLTKGRDSFAKQDSVILECLKGLAFNPVNRNQGIDAILIEQFENTPVLVKVQKSDETLAEAATRLLKAASKKGSKRVFLVQTLIDLNDLPPSRDNIDMIVIQTPSVQIQARSLA</sequence>
<dbReference type="GO" id="GO:0008170">
    <property type="term" value="F:N-methyltransferase activity"/>
    <property type="evidence" value="ECO:0007669"/>
    <property type="project" value="InterPro"/>
</dbReference>
<dbReference type="AlphaFoldDB" id="A0AAW8R2H4"/>
<evidence type="ECO:0000256" key="4">
    <source>
        <dbReference type="ARBA" id="ARBA00022691"/>
    </source>
</evidence>
<evidence type="ECO:0000313" key="7">
    <source>
        <dbReference type="EMBL" id="MDT0582060.1"/>
    </source>
</evidence>
<protein>
    <recommendedName>
        <fullName evidence="5">Methyltransferase</fullName>
        <ecNumber evidence="5">2.1.1.-</ecNumber>
    </recommendedName>
</protein>
<keyword evidence="2 7" id="KW-0489">Methyltransferase</keyword>
<dbReference type="Gene3D" id="3.40.50.150">
    <property type="entry name" value="Vaccinia Virus protein VP39"/>
    <property type="match status" value="1"/>
</dbReference>
<evidence type="ECO:0000256" key="5">
    <source>
        <dbReference type="RuleBase" id="RU362026"/>
    </source>
</evidence>
<evidence type="ECO:0000256" key="2">
    <source>
        <dbReference type="ARBA" id="ARBA00022603"/>
    </source>
</evidence>
<evidence type="ECO:0000256" key="3">
    <source>
        <dbReference type="ARBA" id="ARBA00022679"/>
    </source>
</evidence>
<dbReference type="GO" id="GO:0032259">
    <property type="term" value="P:methylation"/>
    <property type="evidence" value="ECO:0007669"/>
    <property type="project" value="UniProtKB-KW"/>
</dbReference>
<dbReference type="PRINTS" id="PR00508">
    <property type="entry name" value="S21N4MTFRASE"/>
</dbReference>
<dbReference type="RefSeq" id="WP_311360844.1">
    <property type="nucleotide sequence ID" value="NZ_JAVRIE010000002.1"/>
</dbReference>
<evidence type="ECO:0000256" key="1">
    <source>
        <dbReference type="ARBA" id="ARBA00006594"/>
    </source>
</evidence>
<dbReference type="InterPro" id="IPR002052">
    <property type="entry name" value="DNA_methylase_N6_adenine_CS"/>
</dbReference>
<keyword evidence="8" id="KW-1185">Reference proteome</keyword>
<dbReference type="EMBL" id="JAVRIE010000002">
    <property type="protein sequence ID" value="MDT0582060.1"/>
    <property type="molecule type" value="Genomic_DNA"/>
</dbReference>
<dbReference type="InterPro" id="IPR001091">
    <property type="entry name" value="RM_Methyltransferase"/>
</dbReference>
<comment type="caution">
    <text evidence="7">The sequence shown here is derived from an EMBL/GenBank/DDBJ whole genome shotgun (WGS) entry which is preliminary data.</text>
</comment>
<dbReference type="CDD" id="cd02440">
    <property type="entry name" value="AdoMet_MTases"/>
    <property type="match status" value="1"/>
</dbReference>
<gene>
    <name evidence="7" type="ORF">RM544_05890</name>
</gene>
<dbReference type="PANTHER" id="PTHR13370:SF24">
    <property type="entry name" value="TYPE III RESTRICTION-MODIFICATION ENZYME STYLTI MOD SUBUNIT"/>
    <property type="match status" value="1"/>
</dbReference>
<dbReference type="PANTHER" id="PTHR13370">
    <property type="entry name" value="RNA METHYLASE-RELATED"/>
    <property type="match status" value="1"/>
</dbReference>
<comment type="similarity">
    <text evidence="1 5">Belongs to the N(4)/N(6)-methyltransferase family.</text>
</comment>
<dbReference type="SUPFAM" id="SSF53335">
    <property type="entry name" value="S-adenosyl-L-methionine-dependent methyltransferases"/>
    <property type="match status" value="1"/>
</dbReference>
<keyword evidence="4" id="KW-0949">S-adenosyl-L-methionine</keyword>
<dbReference type="Pfam" id="PF01555">
    <property type="entry name" value="N6_N4_Mtase"/>
    <property type="match status" value="1"/>
</dbReference>
<evidence type="ECO:0000259" key="6">
    <source>
        <dbReference type="Pfam" id="PF01555"/>
    </source>
</evidence>
<keyword evidence="3 7" id="KW-0808">Transferase</keyword>
<evidence type="ECO:0000313" key="8">
    <source>
        <dbReference type="Proteomes" id="UP001249020"/>
    </source>
</evidence>
<dbReference type="PROSITE" id="PS00092">
    <property type="entry name" value="N6_MTASE"/>
    <property type="match status" value="1"/>
</dbReference>
<reference evidence="7 8" key="1">
    <citation type="submission" date="2023-09" db="EMBL/GenBank/DDBJ databases">
        <authorList>
            <person name="Rey-Velasco X."/>
        </authorList>
    </citation>
    <scope>NUCLEOTIDE SEQUENCE [LARGE SCALE GENOMIC DNA]</scope>
    <source>
        <strain evidence="7 8">W409</strain>
    </source>
</reference>
<organism evidence="7 8">
    <name type="scientific">Brumicola blandensis</name>
    <dbReference type="NCBI Taxonomy" id="3075611"/>
    <lineage>
        <taxon>Bacteria</taxon>
        <taxon>Pseudomonadati</taxon>
        <taxon>Pseudomonadota</taxon>
        <taxon>Gammaproteobacteria</taxon>
        <taxon>Alteromonadales</taxon>
        <taxon>Alteromonadaceae</taxon>
        <taxon>Brumicola</taxon>
    </lineage>
</organism>